<keyword evidence="6" id="KW-0663">Pyridoxal phosphate</keyword>
<proteinExistence type="inferred from homology"/>
<evidence type="ECO:0000256" key="3">
    <source>
        <dbReference type="ARBA" id="ARBA00011738"/>
    </source>
</evidence>
<comment type="similarity">
    <text evidence="2 8">Belongs to the class-I pyridoxal-phosphate-dependent aminotransferase family.</text>
</comment>
<evidence type="ECO:0000256" key="2">
    <source>
        <dbReference type="ARBA" id="ARBA00007441"/>
    </source>
</evidence>
<gene>
    <name evidence="10" type="ORF">G6M46_14065</name>
</gene>
<evidence type="ECO:0000256" key="7">
    <source>
        <dbReference type="ARBA" id="ARBA00049185"/>
    </source>
</evidence>
<keyword evidence="5 8" id="KW-0808">Transferase</keyword>
<dbReference type="FunFam" id="3.40.640.10:FF:000033">
    <property type="entry name" value="Aspartate aminotransferase"/>
    <property type="match status" value="1"/>
</dbReference>
<dbReference type="PROSITE" id="PS00105">
    <property type="entry name" value="AA_TRANSFER_CLASS_1"/>
    <property type="match status" value="1"/>
</dbReference>
<comment type="catalytic activity">
    <reaction evidence="7">
        <text>L-aspartate + 2-oxoglutarate = oxaloacetate + L-glutamate</text>
        <dbReference type="Rhea" id="RHEA:21824"/>
        <dbReference type="ChEBI" id="CHEBI:16452"/>
        <dbReference type="ChEBI" id="CHEBI:16810"/>
        <dbReference type="ChEBI" id="CHEBI:29985"/>
        <dbReference type="ChEBI" id="CHEBI:29991"/>
        <dbReference type="EC" id="2.6.1.1"/>
    </reaction>
</comment>
<dbReference type="InterPro" id="IPR015424">
    <property type="entry name" value="PyrdxlP-dep_Trfase"/>
</dbReference>
<dbReference type="RefSeq" id="WP_065658811.1">
    <property type="nucleotide sequence ID" value="NZ_CP123840.1"/>
</dbReference>
<keyword evidence="4 8" id="KW-0032">Aminotransferase</keyword>
<evidence type="ECO:0000313" key="10">
    <source>
        <dbReference type="EMBL" id="NTC29277.1"/>
    </source>
</evidence>
<dbReference type="GO" id="GO:0006520">
    <property type="term" value="P:amino acid metabolic process"/>
    <property type="evidence" value="ECO:0007669"/>
    <property type="project" value="InterPro"/>
</dbReference>
<comment type="caution">
    <text evidence="10">The sequence shown here is derived from an EMBL/GenBank/DDBJ whole genome shotgun (WGS) entry which is preliminary data.</text>
</comment>
<accession>A0AA44JA20</accession>
<name>A0AA44JA20_AGRTU</name>
<dbReference type="EC" id="2.6.1.-" evidence="8"/>
<reference evidence="10" key="1">
    <citation type="journal article" date="2020" name="Science">
        <title>Unexpected conservation and global transmission of agrobacterial virulence plasmids.</title>
        <authorList>
            <person name="Weisberg A.J."/>
            <person name="Davis E.W. 2nd"/>
            <person name="Tabima J."/>
            <person name="Belcher M.S."/>
            <person name="Miller M."/>
            <person name="Kuo C.H."/>
            <person name="Loper J.E."/>
            <person name="Grunwald N.J."/>
            <person name="Putnam M.L."/>
            <person name="Chang J.H."/>
        </authorList>
    </citation>
    <scope>NUCLEOTIDE SEQUENCE</scope>
    <source>
        <strain evidence="10">17-1853-1a</strain>
    </source>
</reference>
<evidence type="ECO:0000259" key="9">
    <source>
        <dbReference type="Pfam" id="PF00155"/>
    </source>
</evidence>
<dbReference type="Gene3D" id="3.90.1150.10">
    <property type="entry name" value="Aspartate Aminotransferase, domain 1"/>
    <property type="match status" value="1"/>
</dbReference>
<dbReference type="InterPro" id="IPR015421">
    <property type="entry name" value="PyrdxlP-dep_Trfase_major"/>
</dbReference>
<dbReference type="SUPFAM" id="SSF53383">
    <property type="entry name" value="PLP-dependent transferases"/>
    <property type="match status" value="1"/>
</dbReference>
<dbReference type="CDD" id="cd00609">
    <property type="entry name" value="AAT_like"/>
    <property type="match status" value="1"/>
</dbReference>
<dbReference type="Gene3D" id="3.40.640.10">
    <property type="entry name" value="Type I PLP-dependent aspartate aminotransferase-like (Major domain)"/>
    <property type="match status" value="1"/>
</dbReference>
<sequence length="401" mass="43308">MSIQRLSSRLSHSGGSPTAEISVKVRALREAGKDVVNLGEGELDFSTPAHIAEAGISAIRAGQTKYTPIAGTPELKAAIIHKLKNENNLSYQPNEVISGAGAKQIVFNAIFATTNSGDEVIISAPYWTSYPDMIYISGGEPVIVNTTRKNRWIIQPEDLEAAITPKTRWVILNSPNNPSGAVYTKEDLRALADVLLRHPHVLIIADDIYENVVYDGGFETLAAVEPKLLDRILTVNGVSKGYSMTGWRVGYAGGPAWIISAMEILQSHSTAHPSSISQAAAVTALQSSKDFVAEWIDILKERRSVAMDFVSRADGVEALAPEGAFYVFADCTALIGKSTPDGKIIENGLDIANYFLDEAHVGVVHGEAFGMPAHIRIAYAVDTPKLRKACDRLVEAVSKLR</sequence>
<dbReference type="Pfam" id="PF00155">
    <property type="entry name" value="Aminotran_1_2"/>
    <property type="match status" value="1"/>
</dbReference>
<evidence type="ECO:0000256" key="6">
    <source>
        <dbReference type="ARBA" id="ARBA00022898"/>
    </source>
</evidence>
<organism evidence="10 11">
    <name type="scientific">Agrobacterium tumefaciens</name>
    <dbReference type="NCBI Taxonomy" id="358"/>
    <lineage>
        <taxon>Bacteria</taxon>
        <taxon>Pseudomonadati</taxon>
        <taxon>Pseudomonadota</taxon>
        <taxon>Alphaproteobacteria</taxon>
        <taxon>Hyphomicrobiales</taxon>
        <taxon>Rhizobiaceae</taxon>
        <taxon>Rhizobium/Agrobacterium group</taxon>
        <taxon>Agrobacterium</taxon>
        <taxon>Agrobacterium tumefaciens complex</taxon>
    </lineage>
</organism>
<comment type="subunit">
    <text evidence="3">Homodimer.</text>
</comment>
<dbReference type="EMBL" id="JAAMAY010000024">
    <property type="protein sequence ID" value="NTC29277.1"/>
    <property type="molecule type" value="Genomic_DNA"/>
</dbReference>
<dbReference type="Proteomes" id="UP000702952">
    <property type="component" value="Unassembled WGS sequence"/>
</dbReference>
<dbReference type="PANTHER" id="PTHR46383">
    <property type="entry name" value="ASPARTATE AMINOTRANSFERASE"/>
    <property type="match status" value="1"/>
</dbReference>
<comment type="cofactor">
    <cofactor evidence="1 8">
        <name>pyridoxal 5'-phosphate</name>
        <dbReference type="ChEBI" id="CHEBI:597326"/>
    </cofactor>
</comment>
<evidence type="ECO:0000256" key="4">
    <source>
        <dbReference type="ARBA" id="ARBA00022576"/>
    </source>
</evidence>
<dbReference type="GO" id="GO:0004069">
    <property type="term" value="F:L-aspartate:2-oxoglutarate aminotransferase activity"/>
    <property type="evidence" value="ECO:0007669"/>
    <property type="project" value="UniProtKB-EC"/>
</dbReference>
<dbReference type="InterPro" id="IPR050596">
    <property type="entry name" value="AspAT/PAT-like"/>
</dbReference>
<evidence type="ECO:0000313" key="11">
    <source>
        <dbReference type="Proteomes" id="UP000702952"/>
    </source>
</evidence>
<feature type="domain" description="Aminotransferase class I/classII large" evidence="9">
    <location>
        <begin position="33"/>
        <end position="393"/>
    </location>
</feature>
<dbReference type="InterPro" id="IPR004839">
    <property type="entry name" value="Aminotransferase_I/II_large"/>
</dbReference>
<dbReference type="GO" id="GO:0030170">
    <property type="term" value="F:pyridoxal phosphate binding"/>
    <property type="evidence" value="ECO:0007669"/>
    <property type="project" value="InterPro"/>
</dbReference>
<dbReference type="InterPro" id="IPR004838">
    <property type="entry name" value="NHTrfase_class1_PyrdxlP-BS"/>
</dbReference>
<evidence type="ECO:0000256" key="1">
    <source>
        <dbReference type="ARBA" id="ARBA00001933"/>
    </source>
</evidence>
<evidence type="ECO:0000256" key="5">
    <source>
        <dbReference type="ARBA" id="ARBA00022679"/>
    </source>
</evidence>
<dbReference type="AlphaFoldDB" id="A0AA44JA20"/>
<protein>
    <recommendedName>
        <fullName evidence="8">Aminotransferase</fullName>
        <ecNumber evidence="8">2.6.1.-</ecNumber>
    </recommendedName>
</protein>
<evidence type="ECO:0000256" key="8">
    <source>
        <dbReference type="RuleBase" id="RU000481"/>
    </source>
</evidence>
<dbReference type="PANTHER" id="PTHR46383:SF1">
    <property type="entry name" value="ASPARTATE AMINOTRANSFERASE"/>
    <property type="match status" value="1"/>
</dbReference>
<dbReference type="InterPro" id="IPR015422">
    <property type="entry name" value="PyrdxlP-dep_Trfase_small"/>
</dbReference>